<dbReference type="SUPFAM" id="SSF103247">
    <property type="entry name" value="TT1751-like"/>
    <property type="match status" value="1"/>
</dbReference>
<dbReference type="InterPro" id="IPR035923">
    <property type="entry name" value="TT1751-like_sf"/>
</dbReference>
<accession>A0ABU8KL51</accession>
<dbReference type="InterPro" id="IPR005180">
    <property type="entry name" value="DUF302"/>
</dbReference>
<name>A0ABU8KL51_9HYPH</name>
<keyword evidence="3" id="KW-1185">Reference proteome</keyword>
<evidence type="ECO:0000259" key="1">
    <source>
        <dbReference type="Pfam" id="PF03625"/>
    </source>
</evidence>
<dbReference type="EMBL" id="JAPYKO010000036">
    <property type="protein sequence ID" value="MEI9406445.1"/>
    <property type="molecule type" value="Genomic_DNA"/>
</dbReference>
<proteinExistence type="predicted"/>
<dbReference type="Gene3D" id="3.30.310.70">
    <property type="entry name" value="TT1751-like domain"/>
    <property type="match status" value="1"/>
</dbReference>
<gene>
    <name evidence="2" type="ORF">O7A05_30440</name>
</gene>
<evidence type="ECO:0000313" key="3">
    <source>
        <dbReference type="Proteomes" id="UP001366503"/>
    </source>
</evidence>
<sequence length="167" mass="18278">MKTMATEHTFSVTRHTLTTDKPFEAFISELEKHAPLVSPEVLGELADLNLPQDQLRARVEGLIGSSGFVLFMKAIHNQLFSHFGRTHASVQYAIGNPLIAKDVSDKAPAVCLYTPFRLAAYESLETRKTIVSYDSPASLFGSFGVPEAAEIGAKLEGKLQDLLARCL</sequence>
<dbReference type="RefSeq" id="WP_337096936.1">
    <property type="nucleotide sequence ID" value="NZ_JAPYKO010000036.1"/>
</dbReference>
<protein>
    <submittedName>
        <fullName evidence="2">DUF302 domain-containing protein</fullName>
    </submittedName>
</protein>
<dbReference type="Pfam" id="PF03625">
    <property type="entry name" value="DUF302"/>
    <property type="match status" value="1"/>
</dbReference>
<evidence type="ECO:0000313" key="2">
    <source>
        <dbReference type="EMBL" id="MEI9406445.1"/>
    </source>
</evidence>
<reference evidence="2 3" key="1">
    <citation type="submission" date="2022-12" db="EMBL/GenBank/DDBJ databases">
        <authorList>
            <person name="Muema E."/>
        </authorList>
    </citation>
    <scope>NUCLEOTIDE SEQUENCE [LARGE SCALE GENOMIC DNA]</scope>
    <source>
        <strain evidence="3">1330</strain>
    </source>
</reference>
<organism evidence="2 3">
    <name type="scientific">Mesorhizobium argentiipisi</name>
    <dbReference type="NCBI Taxonomy" id="3015175"/>
    <lineage>
        <taxon>Bacteria</taxon>
        <taxon>Pseudomonadati</taxon>
        <taxon>Pseudomonadota</taxon>
        <taxon>Alphaproteobacteria</taxon>
        <taxon>Hyphomicrobiales</taxon>
        <taxon>Phyllobacteriaceae</taxon>
        <taxon>Mesorhizobium</taxon>
    </lineage>
</organism>
<dbReference type="Proteomes" id="UP001366503">
    <property type="component" value="Unassembled WGS sequence"/>
</dbReference>
<comment type="caution">
    <text evidence="2">The sequence shown here is derived from an EMBL/GenBank/DDBJ whole genome shotgun (WGS) entry which is preliminary data.</text>
</comment>
<dbReference type="CDD" id="cd14797">
    <property type="entry name" value="DUF302"/>
    <property type="match status" value="1"/>
</dbReference>
<feature type="domain" description="DUF302" evidence="1">
    <location>
        <begin position="87"/>
        <end position="136"/>
    </location>
</feature>